<proteinExistence type="predicted"/>
<keyword evidence="1" id="KW-0472">Membrane</keyword>
<dbReference type="Proteomes" id="UP001413721">
    <property type="component" value="Unassembled WGS sequence"/>
</dbReference>
<accession>A0ABU9YS09</accession>
<evidence type="ECO:0008006" key="4">
    <source>
        <dbReference type="Google" id="ProtNLM"/>
    </source>
</evidence>
<comment type="caution">
    <text evidence="2">The sequence shown here is derived from an EMBL/GenBank/DDBJ whole genome shotgun (WGS) entry which is preliminary data.</text>
</comment>
<protein>
    <recommendedName>
        <fullName evidence="4">Polysaccharide biosynthesis protein</fullName>
    </recommendedName>
</protein>
<evidence type="ECO:0000256" key="1">
    <source>
        <dbReference type="SAM" id="Phobius"/>
    </source>
</evidence>
<name>A0ABU9YS09_9PROT</name>
<feature type="transmembrane region" description="Helical" evidence="1">
    <location>
        <begin position="383"/>
        <end position="405"/>
    </location>
</feature>
<feature type="transmembrane region" description="Helical" evidence="1">
    <location>
        <begin position="116"/>
        <end position="137"/>
    </location>
</feature>
<feature type="transmembrane region" description="Helical" evidence="1">
    <location>
        <begin position="243"/>
        <end position="266"/>
    </location>
</feature>
<feature type="transmembrane region" description="Helical" evidence="1">
    <location>
        <begin position="176"/>
        <end position="194"/>
    </location>
</feature>
<dbReference type="EMBL" id="JBBKTW010000012">
    <property type="protein sequence ID" value="MEN2991604.1"/>
    <property type="molecule type" value="Genomic_DNA"/>
</dbReference>
<keyword evidence="1" id="KW-1133">Transmembrane helix</keyword>
<feature type="transmembrane region" description="Helical" evidence="1">
    <location>
        <begin position="36"/>
        <end position="54"/>
    </location>
</feature>
<feature type="transmembrane region" description="Helical" evidence="1">
    <location>
        <begin position="296"/>
        <end position="313"/>
    </location>
</feature>
<feature type="transmembrane region" description="Helical" evidence="1">
    <location>
        <begin position="328"/>
        <end position="349"/>
    </location>
</feature>
<sequence length="420" mass="45757">MSLARTVFIIGGTLSQRVGNVFLLPVMVATMSAADFTRFGLFTSAVAVAVPLLTQNLHMSVGRMYFDYATPEDRAAAFLSTLVVALFGIVAGGAAIIAVLQAIGVQDPLTFGRLDFRLLLIACAFFLVVMQAGAIFSRVKDRNILFAAASTISGFGLLLGYVILEPFFADKVLALVYSYIVAQGLAFLCTTPIYGEAIRAGRLRPYYIGPAFAYASGTTIYVISTWVIAQAGRWVGGFTLPEAAAAGFTLISYGMVVLSVLINAYAETRRIPFLNAFVAGNLSDALAIMLRVTRRNLFGIVGCYAVGVVIIYYKDMLLPVDYELQMRWLLPALLYSVGAVFFNLAFWLFGALKETWWLAVVSVLAAASYAGLLFWLPMIDVSTLLWCSAIVMAVQAVVLLVLVRWRIRQRLAGLRSEKVL</sequence>
<keyword evidence="1" id="KW-0812">Transmembrane</keyword>
<evidence type="ECO:0000313" key="2">
    <source>
        <dbReference type="EMBL" id="MEN2991604.1"/>
    </source>
</evidence>
<feature type="transmembrane region" description="Helical" evidence="1">
    <location>
        <begin position="206"/>
        <end position="231"/>
    </location>
</feature>
<evidence type="ECO:0000313" key="3">
    <source>
        <dbReference type="Proteomes" id="UP001413721"/>
    </source>
</evidence>
<feature type="transmembrane region" description="Helical" evidence="1">
    <location>
        <begin position="144"/>
        <end position="164"/>
    </location>
</feature>
<keyword evidence="3" id="KW-1185">Reference proteome</keyword>
<feature type="transmembrane region" description="Helical" evidence="1">
    <location>
        <begin position="356"/>
        <end position="377"/>
    </location>
</feature>
<organism evidence="2 3">
    <name type="scientific">Tistrella arctica</name>
    <dbReference type="NCBI Taxonomy" id="3133430"/>
    <lineage>
        <taxon>Bacteria</taxon>
        <taxon>Pseudomonadati</taxon>
        <taxon>Pseudomonadota</taxon>
        <taxon>Alphaproteobacteria</taxon>
        <taxon>Geminicoccales</taxon>
        <taxon>Geminicoccaceae</taxon>
        <taxon>Tistrella</taxon>
    </lineage>
</organism>
<gene>
    <name evidence="2" type="ORF">WG926_25050</name>
</gene>
<dbReference type="RefSeq" id="WP_345938570.1">
    <property type="nucleotide sequence ID" value="NZ_JBBKTW010000012.1"/>
</dbReference>
<feature type="transmembrane region" description="Helical" evidence="1">
    <location>
        <begin position="75"/>
        <end position="104"/>
    </location>
</feature>
<reference evidence="2 3" key="1">
    <citation type="submission" date="2024-03" db="EMBL/GenBank/DDBJ databases">
        <title>High-quality draft genome sequencing of Tistrella sp. BH-R2-4.</title>
        <authorList>
            <person name="Dong C."/>
        </authorList>
    </citation>
    <scope>NUCLEOTIDE SEQUENCE [LARGE SCALE GENOMIC DNA]</scope>
    <source>
        <strain evidence="2 3">BH-R2-4</strain>
    </source>
</reference>
<feature type="transmembrane region" description="Helical" evidence="1">
    <location>
        <begin position="7"/>
        <end position="30"/>
    </location>
</feature>